<evidence type="ECO:0000256" key="6">
    <source>
        <dbReference type="ARBA" id="ARBA00022679"/>
    </source>
</evidence>
<name>A0ABQ8GK06_9PEZI</name>
<dbReference type="InterPro" id="IPR028098">
    <property type="entry name" value="Glyco_trans_4-like_N"/>
</dbReference>
<dbReference type="PANTHER" id="PTHR13036:SF0">
    <property type="entry name" value="CHITOBIOSYLDIPHOSPHODOLICHOL BETA-MANNOSYLTRANSFERASE"/>
    <property type="match status" value="1"/>
</dbReference>
<evidence type="ECO:0000256" key="1">
    <source>
        <dbReference type="ARBA" id="ARBA00004389"/>
    </source>
</evidence>
<evidence type="ECO:0000256" key="7">
    <source>
        <dbReference type="ARBA" id="ARBA00022692"/>
    </source>
</evidence>
<dbReference type="InterPro" id="IPR026051">
    <property type="entry name" value="ALG1-like"/>
</dbReference>
<comment type="function">
    <text evidence="11">Participates in the formation of the lipid-linked precursor oligosaccharide for N-glycosylation. Involved in assembling the dolichol-pyrophosphate-GlcNAc(2)-Man(5) intermediate on the cytoplasmic surface of the ER.</text>
</comment>
<evidence type="ECO:0000256" key="9">
    <source>
        <dbReference type="ARBA" id="ARBA00022989"/>
    </source>
</evidence>
<evidence type="ECO:0000259" key="13">
    <source>
        <dbReference type="Pfam" id="PF13579"/>
    </source>
</evidence>
<feature type="domain" description="Glycosyltransferase subfamily 4-like N-terminal" evidence="13">
    <location>
        <begin position="52"/>
        <end position="222"/>
    </location>
</feature>
<keyword evidence="7" id="KW-0812">Transmembrane</keyword>
<keyword evidence="6" id="KW-0808">Transferase</keyword>
<evidence type="ECO:0000256" key="2">
    <source>
        <dbReference type="ARBA" id="ARBA00004922"/>
    </source>
</evidence>
<keyword evidence="8" id="KW-0256">Endoplasmic reticulum</keyword>
<sequence length="445" mass="49566">MDLIWLSLGSLALLGICTVVLRPSRYSSASSGAAKSTVQVVVLGDIGRSPRMQYHAVSLAKHGHHVDIIGYKESELHSFLRSTDKVNVVAIPPWPKRYQTDNKLLFLAMAPLKVLWQTWGLFIALAYRTPPAKFTLVQNPPSIPTLLVAHLACLLRNTALCIDWHNFGHSILALKLGPNHPLVQLSERYEYAVSRSAPINFTVTEAMARILREQHGRQHVVPLYDRPPAHFQPCLPEEARKAGFAELSERLGWSAERGSTKILVSSTSWTPDEDFSILLDALAEYSAAAVAKDLPTILAVITGKGPQKDYYLSRITAMESEKKLKRVRIRTAWLSMEDYASLLSYADLGVSLHMSSSGVDLPMKVVDMFGAGLPVVGWSQFEAWPELVKEDFNGKGFGSSAELTQLLLDLFTREEELAKLRAGALKECDWRWDDEWNEKAGKIFG</sequence>
<keyword evidence="15" id="KW-1185">Reference proteome</keyword>
<organism evidence="14 15">
    <name type="scientific">Macrophomina phaseolina</name>
    <dbReference type="NCBI Taxonomy" id="35725"/>
    <lineage>
        <taxon>Eukaryota</taxon>
        <taxon>Fungi</taxon>
        <taxon>Dikarya</taxon>
        <taxon>Ascomycota</taxon>
        <taxon>Pezizomycotina</taxon>
        <taxon>Dothideomycetes</taxon>
        <taxon>Dothideomycetes incertae sedis</taxon>
        <taxon>Botryosphaeriales</taxon>
        <taxon>Botryosphaeriaceae</taxon>
        <taxon>Macrophomina</taxon>
    </lineage>
</organism>
<dbReference type="Pfam" id="PF13579">
    <property type="entry name" value="Glyco_trans_4_4"/>
    <property type="match status" value="1"/>
</dbReference>
<evidence type="ECO:0000313" key="15">
    <source>
        <dbReference type="Proteomes" id="UP000774617"/>
    </source>
</evidence>
<dbReference type="EMBL" id="JAGTJR010000006">
    <property type="protein sequence ID" value="KAH7058762.1"/>
    <property type="molecule type" value="Genomic_DNA"/>
</dbReference>
<feature type="chain" id="PRO_5046815632" description="Chitobiosyldiphosphodolichol beta-mannosyltransferase" evidence="12">
    <location>
        <begin position="18"/>
        <end position="445"/>
    </location>
</feature>
<gene>
    <name evidence="14" type="ORF">B0J12DRAFT_372489</name>
</gene>
<keyword evidence="10" id="KW-0472">Membrane</keyword>
<evidence type="ECO:0000256" key="12">
    <source>
        <dbReference type="SAM" id="SignalP"/>
    </source>
</evidence>
<evidence type="ECO:0000313" key="14">
    <source>
        <dbReference type="EMBL" id="KAH7058762.1"/>
    </source>
</evidence>
<dbReference type="Gene3D" id="3.40.50.2000">
    <property type="entry name" value="Glycogen Phosphorylase B"/>
    <property type="match status" value="2"/>
</dbReference>
<reference evidence="14 15" key="1">
    <citation type="journal article" date="2021" name="Nat. Commun.">
        <title>Genetic determinants of endophytism in the Arabidopsis root mycobiome.</title>
        <authorList>
            <person name="Mesny F."/>
            <person name="Miyauchi S."/>
            <person name="Thiergart T."/>
            <person name="Pickel B."/>
            <person name="Atanasova L."/>
            <person name="Karlsson M."/>
            <person name="Huettel B."/>
            <person name="Barry K.W."/>
            <person name="Haridas S."/>
            <person name="Chen C."/>
            <person name="Bauer D."/>
            <person name="Andreopoulos W."/>
            <person name="Pangilinan J."/>
            <person name="LaButti K."/>
            <person name="Riley R."/>
            <person name="Lipzen A."/>
            <person name="Clum A."/>
            <person name="Drula E."/>
            <person name="Henrissat B."/>
            <person name="Kohler A."/>
            <person name="Grigoriev I.V."/>
            <person name="Martin F.M."/>
            <person name="Hacquard S."/>
        </authorList>
    </citation>
    <scope>NUCLEOTIDE SEQUENCE [LARGE SCALE GENOMIC DNA]</scope>
    <source>
        <strain evidence="14 15">MPI-SDFR-AT-0080</strain>
    </source>
</reference>
<comment type="caution">
    <text evidence="14">The sequence shown here is derived from an EMBL/GenBank/DDBJ whole genome shotgun (WGS) entry which is preliminary data.</text>
</comment>
<dbReference type="PANTHER" id="PTHR13036">
    <property type="entry name" value="BETA1,4 MANNOSYLTRANSFERASE"/>
    <property type="match status" value="1"/>
</dbReference>
<evidence type="ECO:0000256" key="4">
    <source>
        <dbReference type="ARBA" id="ARBA00015841"/>
    </source>
</evidence>
<comment type="subcellular location">
    <subcellularLocation>
        <location evidence="1">Endoplasmic reticulum membrane</location>
        <topology evidence="1">Single-pass membrane protein</topology>
    </subcellularLocation>
</comment>
<comment type="pathway">
    <text evidence="2">Protein modification; protein glycosylation.</text>
</comment>
<accession>A0ABQ8GK06</accession>
<keyword evidence="5" id="KW-0328">Glycosyltransferase</keyword>
<proteinExistence type="predicted"/>
<evidence type="ECO:0000256" key="11">
    <source>
        <dbReference type="ARBA" id="ARBA00024899"/>
    </source>
</evidence>
<protein>
    <recommendedName>
        <fullName evidence="4">Chitobiosyldiphosphodolichol beta-mannosyltransferase</fullName>
        <ecNumber evidence="3">2.4.1.142</ecNumber>
    </recommendedName>
</protein>
<evidence type="ECO:0000256" key="8">
    <source>
        <dbReference type="ARBA" id="ARBA00022824"/>
    </source>
</evidence>
<evidence type="ECO:0000256" key="5">
    <source>
        <dbReference type="ARBA" id="ARBA00022676"/>
    </source>
</evidence>
<feature type="signal peptide" evidence="12">
    <location>
        <begin position="1"/>
        <end position="17"/>
    </location>
</feature>
<dbReference type="EC" id="2.4.1.142" evidence="3"/>
<keyword evidence="12" id="KW-0732">Signal</keyword>
<evidence type="ECO:0000256" key="3">
    <source>
        <dbReference type="ARBA" id="ARBA00012611"/>
    </source>
</evidence>
<evidence type="ECO:0000256" key="10">
    <source>
        <dbReference type="ARBA" id="ARBA00023136"/>
    </source>
</evidence>
<dbReference type="SUPFAM" id="SSF53756">
    <property type="entry name" value="UDP-Glycosyltransferase/glycogen phosphorylase"/>
    <property type="match status" value="1"/>
</dbReference>
<dbReference type="Proteomes" id="UP000774617">
    <property type="component" value="Unassembled WGS sequence"/>
</dbReference>
<keyword evidence="9" id="KW-1133">Transmembrane helix</keyword>